<feature type="compositionally biased region" description="Basic and acidic residues" evidence="1">
    <location>
        <begin position="1"/>
        <end position="17"/>
    </location>
</feature>
<feature type="region of interest" description="Disordered" evidence="1">
    <location>
        <begin position="174"/>
        <end position="215"/>
    </location>
</feature>
<evidence type="ECO:0000256" key="1">
    <source>
        <dbReference type="SAM" id="MobiDB-lite"/>
    </source>
</evidence>
<sequence>MDRPGRGSRDRCCRLRPEPAASSAHGTSPDTPKLIRTTPSARTFVFVLDSETLSSPDPDAPLSFRLGCVLPELNSHAPGPPFSLCVSGLTNRVDFFFSGRTGNACERPKQTHGGPARAQEPSPLAAVQSGPTAAAVQLDSAGVQSGLVHPLIGPTSSGPVRPIRPIVAQLLPLRPNSLQRPNSLRGPAPRVRPSSLRPAQHPSFRPSSPTKLLSS</sequence>
<proteinExistence type="predicted"/>
<organism evidence="2 3">
    <name type="scientific">Punica granatum</name>
    <name type="common">Pomegranate</name>
    <dbReference type="NCBI Taxonomy" id="22663"/>
    <lineage>
        <taxon>Eukaryota</taxon>
        <taxon>Viridiplantae</taxon>
        <taxon>Streptophyta</taxon>
        <taxon>Embryophyta</taxon>
        <taxon>Tracheophyta</taxon>
        <taxon>Spermatophyta</taxon>
        <taxon>Magnoliopsida</taxon>
        <taxon>eudicotyledons</taxon>
        <taxon>Gunneridae</taxon>
        <taxon>Pentapetalae</taxon>
        <taxon>rosids</taxon>
        <taxon>malvids</taxon>
        <taxon>Myrtales</taxon>
        <taxon>Lythraceae</taxon>
        <taxon>Punica</taxon>
    </lineage>
</organism>
<dbReference type="EMBL" id="PGOL01001504">
    <property type="protein sequence ID" value="PKI57584.1"/>
    <property type="molecule type" value="Genomic_DNA"/>
</dbReference>
<reference evidence="2 3" key="1">
    <citation type="submission" date="2017-11" db="EMBL/GenBank/DDBJ databases">
        <title>De-novo sequencing of pomegranate (Punica granatum L.) genome.</title>
        <authorList>
            <person name="Akparov Z."/>
            <person name="Amiraslanov A."/>
            <person name="Hajiyeva S."/>
            <person name="Abbasov M."/>
            <person name="Kaur K."/>
            <person name="Hamwieh A."/>
            <person name="Solovyev V."/>
            <person name="Salamov A."/>
            <person name="Braich B."/>
            <person name="Kosarev P."/>
            <person name="Mahmoud A."/>
            <person name="Hajiyev E."/>
            <person name="Babayeva S."/>
            <person name="Izzatullayeva V."/>
            <person name="Mammadov A."/>
            <person name="Mammadov A."/>
            <person name="Sharifova S."/>
            <person name="Ojaghi J."/>
            <person name="Eynullazada K."/>
            <person name="Bayramov B."/>
            <person name="Abdulazimova A."/>
            <person name="Shahmuradov I."/>
        </authorList>
    </citation>
    <scope>NUCLEOTIDE SEQUENCE [LARGE SCALE GENOMIC DNA]</scope>
    <source>
        <strain evidence="3">cv. AG2017</strain>
        <tissue evidence="2">Leaf</tissue>
    </source>
</reference>
<evidence type="ECO:0000313" key="2">
    <source>
        <dbReference type="EMBL" id="PKI57584.1"/>
    </source>
</evidence>
<protein>
    <submittedName>
        <fullName evidence="2">Uncharacterized protein</fullName>
    </submittedName>
</protein>
<feature type="compositionally biased region" description="Polar residues" evidence="1">
    <location>
        <begin position="205"/>
        <end position="215"/>
    </location>
</feature>
<feature type="region of interest" description="Disordered" evidence="1">
    <location>
        <begin position="1"/>
        <end position="36"/>
    </location>
</feature>
<accession>A0A2I0JMS3</accession>
<evidence type="ECO:0000313" key="3">
    <source>
        <dbReference type="Proteomes" id="UP000233551"/>
    </source>
</evidence>
<keyword evidence="3" id="KW-1185">Reference proteome</keyword>
<comment type="caution">
    <text evidence="2">The sequence shown here is derived from an EMBL/GenBank/DDBJ whole genome shotgun (WGS) entry which is preliminary data.</text>
</comment>
<dbReference type="AlphaFoldDB" id="A0A2I0JMS3"/>
<dbReference type="Proteomes" id="UP000233551">
    <property type="component" value="Unassembled WGS sequence"/>
</dbReference>
<name>A0A2I0JMS3_PUNGR</name>
<gene>
    <name evidence="2" type="ORF">CRG98_022055</name>
</gene>